<dbReference type="Proteomes" id="UP000199614">
    <property type="component" value="Unassembled WGS sequence"/>
</dbReference>
<feature type="signal peptide" evidence="1">
    <location>
        <begin position="1"/>
        <end position="27"/>
    </location>
</feature>
<feature type="chain" id="PRO_5039265137" description="Secreted protein" evidence="1">
    <location>
        <begin position="28"/>
        <end position="74"/>
    </location>
</feature>
<protein>
    <recommendedName>
        <fullName evidence="4">Secreted protein</fullName>
    </recommendedName>
</protein>
<name>A0A1I4V6Q5_PSUAM</name>
<evidence type="ECO:0000313" key="3">
    <source>
        <dbReference type="Proteomes" id="UP000199614"/>
    </source>
</evidence>
<keyword evidence="1" id="KW-0732">Signal</keyword>
<keyword evidence="3" id="KW-1185">Reference proteome</keyword>
<dbReference type="AlphaFoldDB" id="A0A1I4V6Q5"/>
<gene>
    <name evidence="2" type="ORF">SAMN05216207_1005209</name>
</gene>
<evidence type="ECO:0000313" key="2">
    <source>
        <dbReference type="EMBL" id="SFM96887.1"/>
    </source>
</evidence>
<proteinExistence type="predicted"/>
<dbReference type="RefSeq" id="WP_093339234.1">
    <property type="nucleotide sequence ID" value="NZ_FOUY01000005.1"/>
</dbReference>
<organism evidence="2 3">
    <name type="scientific">Pseudonocardia ammonioxydans</name>
    <dbReference type="NCBI Taxonomy" id="260086"/>
    <lineage>
        <taxon>Bacteria</taxon>
        <taxon>Bacillati</taxon>
        <taxon>Actinomycetota</taxon>
        <taxon>Actinomycetes</taxon>
        <taxon>Pseudonocardiales</taxon>
        <taxon>Pseudonocardiaceae</taxon>
        <taxon>Pseudonocardia</taxon>
    </lineage>
</organism>
<dbReference type="EMBL" id="FOUY01000005">
    <property type="protein sequence ID" value="SFM96887.1"/>
    <property type="molecule type" value="Genomic_DNA"/>
</dbReference>
<evidence type="ECO:0008006" key="4">
    <source>
        <dbReference type="Google" id="ProtNLM"/>
    </source>
</evidence>
<evidence type="ECO:0000256" key="1">
    <source>
        <dbReference type="SAM" id="SignalP"/>
    </source>
</evidence>
<accession>A0A1I4V6Q5</accession>
<sequence length="74" mass="7581">MTRLRTTAPLLLAAGLTALAVATVRDAGCDDPGRYDLRPDGTWSLVGGCVDPGDLVVPPPVVADPAPAPEQSRS</sequence>
<reference evidence="2 3" key="1">
    <citation type="submission" date="2016-10" db="EMBL/GenBank/DDBJ databases">
        <authorList>
            <person name="de Groot N.N."/>
        </authorList>
    </citation>
    <scope>NUCLEOTIDE SEQUENCE [LARGE SCALE GENOMIC DNA]</scope>
    <source>
        <strain evidence="2 3">CGMCC 4.1877</strain>
    </source>
</reference>